<dbReference type="Proteomes" id="UP000316726">
    <property type="component" value="Chromosome 2"/>
</dbReference>
<accession>A0A5B8MF07</accession>
<evidence type="ECO:0000313" key="3">
    <source>
        <dbReference type="Proteomes" id="UP000316726"/>
    </source>
</evidence>
<feature type="coiled-coil region" evidence="1">
    <location>
        <begin position="72"/>
        <end position="102"/>
    </location>
</feature>
<dbReference type="AlphaFoldDB" id="A0A5B8MF07"/>
<evidence type="ECO:0000256" key="1">
    <source>
        <dbReference type="SAM" id="Coils"/>
    </source>
</evidence>
<protein>
    <submittedName>
        <fullName evidence="2">Uncharacterized protein</fullName>
    </submittedName>
</protein>
<reference evidence="2 3" key="1">
    <citation type="submission" date="2018-07" db="EMBL/GenBank/DDBJ databases">
        <title>The complete nuclear genome of the prasinophyte Chloropicon primus (CCMP1205).</title>
        <authorList>
            <person name="Pombert J.-F."/>
            <person name="Otis C."/>
            <person name="Turmel M."/>
            <person name="Lemieux C."/>
        </authorList>
    </citation>
    <scope>NUCLEOTIDE SEQUENCE [LARGE SCALE GENOMIC DNA]</scope>
    <source>
        <strain evidence="2 3">CCMP1205</strain>
    </source>
</reference>
<gene>
    <name evidence="2" type="ORF">A3770_02p12620</name>
</gene>
<dbReference type="EMBL" id="CP031035">
    <property type="protein sequence ID" value="QDZ18744.1"/>
    <property type="molecule type" value="Genomic_DNA"/>
</dbReference>
<evidence type="ECO:0000313" key="2">
    <source>
        <dbReference type="EMBL" id="QDZ18744.1"/>
    </source>
</evidence>
<keyword evidence="1" id="KW-0175">Coiled coil</keyword>
<keyword evidence="3" id="KW-1185">Reference proteome</keyword>
<organism evidence="2 3">
    <name type="scientific">Chloropicon primus</name>
    <dbReference type="NCBI Taxonomy" id="1764295"/>
    <lineage>
        <taxon>Eukaryota</taxon>
        <taxon>Viridiplantae</taxon>
        <taxon>Chlorophyta</taxon>
        <taxon>Chloropicophyceae</taxon>
        <taxon>Chloropicales</taxon>
        <taxon>Chloropicaceae</taxon>
        <taxon>Chloropicon</taxon>
    </lineage>
</organism>
<dbReference type="Pfam" id="PF15011">
    <property type="entry name" value="CA109-like"/>
    <property type="match status" value="1"/>
</dbReference>
<proteinExistence type="predicted"/>
<name>A0A5B8MF07_9CHLO</name>
<dbReference type="InterPro" id="IPR029159">
    <property type="entry name" value="CA109-like"/>
</dbReference>
<sequence>MAPERVSKKFRKLYGRCSRELARYAEEDALASARLRKVVTIWERWSLLEQEDLYCAALAKAGVKDKVVGKQALVLQTSVDELEGAMSELEDAVEALRQMAKEGRNFVASEYRQAGGAGAPEGGRGEDRTLTIAATDYVDGLDAIFKMHEKSFKLKQAVYGEIKASKDVAEREDLLSYFVSPPCFDHKMVESALARAKT</sequence>